<evidence type="ECO:0000313" key="1">
    <source>
        <dbReference type="EMBL" id="RNA43773.1"/>
    </source>
</evidence>
<name>A0A3M7T6S3_BRAPC</name>
<dbReference type="Proteomes" id="UP000276133">
    <property type="component" value="Unassembled WGS sequence"/>
</dbReference>
<proteinExistence type="predicted"/>
<comment type="caution">
    <text evidence="1">The sequence shown here is derived from an EMBL/GenBank/DDBJ whole genome shotgun (WGS) entry which is preliminary data.</text>
</comment>
<gene>
    <name evidence="1" type="ORF">BpHYR1_031306</name>
</gene>
<sequence length="92" mass="10592">MNISVLDRKNVSSQIGMKKSSWVSRAEMFMSFSTSLIDALISFGSHKSKHDEMISFLIYQMLKRSVSSDVLIEFKLNNRKKNLPHYQGPFFG</sequence>
<organism evidence="1 2">
    <name type="scientific">Brachionus plicatilis</name>
    <name type="common">Marine rotifer</name>
    <name type="synonym">Brachionus muelleri</name>
    <dbReference type="NCBI Taxonomy" id="10195"/>
    <lineage>
        <taxon>Eukaryota</taxon>
        <taxon>Metazoa</taxon>
        <taxon>Spiralia</taxon>
        <taxon>Gnathifera</taxon>
        <taxon>Rotifera</taxon>
        <taxon>Eurotatoria</taxon>
        <taxon>Monogononta</taxon>
        <taxon>Pseudotrocha</taxon>
        <taxon>Ploima</taxon>
        <taxon>Brachionidae</taxon>
        <taxon>Brachionus</taxon>
    </lineage>
</organism>
<reference evidence="1 2" key="1">
    <citation type="journal article" date="2018" name="Sci. Rep.">
        <title>Genomic signatures of local adaptation to the degree of environmental predictability in rotifers.</title>
        <authorList>
            <person name="Franch-Gras L."/>
            <person name="Hahn C."/>
            <person name="Garcia-Roger E.M."/>
            <person name="Carmona M.J."/>
            <person name="Serra M."/>
            <person name="Gomez A."/>
        </authorList>
    </citation>
    <scope>NUCLEOTIDE SEQUENCE [LARGE SCALE GENOMIC DNA]</scope>
    <source>
        <strain evidence="1">HYR1</strain>
    </source>
</reference>
<accession>A0A3M7T6S3</accession>
<dbReference type="EMBL" id="REGN01000178">
    <property type="protein sequence ID" value="RNA43773.1"/>
    <property type="molecule type" value="Genomic_DNA"/>
</dbReference>
<dbReference type="AlphaFoldDB" id="A0A3M7T6S3"/>
<evidence type="ECO:0000313" key="2">
    <source>
        <dbReference type="Proteomes" id="UP000276133"/>
    </source>
</evidence>
<keyword evidence="2" id="KW-1185">Reference proteome</keyword>
<protein>
    <submittedName>
        <fullName evidence="1">Uncharacterized protein</fullName>
    </submittedName>
</protein>